<accession>A0A5C6NK35</accession>
<gene>
    <name evidence="1" type="ORF">D4764_02G0003460</name>
</gene>
<evidence type="ECO:0000313" key="2">
    <source>
        <dbReference type="Proteomes" id="UP000324091"/>
    </source>
</evidence>
<sequence length="118" mass="13766">MFRPEPLRDRLDHMSILDGCPNNSLRSLQLIQNAAARVLTGIDKRDHITPVMASLHWLPVKFRTNRSALRMLVYLWFPEFLGVEWGAEHLATRPPCYGTSSLSRYRRLSELHDDLRPR</sequence>
<evidence type="ECO:0000313" key="1">
    <source>
        <dbReference type="EMBL" id="TWW67305.1"/>
    </source>
</evidence>
<dbReference type="AlphaFoldDB" id="A0A5C6NK35"/>
<keyword evidence="2" id="KW-1185">Reference proteome</keyword>
<proteinExistence type="predicted"/>
<protein>
    <submittedName>
        <fullName evidence="1">Uncharacterized protein</fullName>
    </submittedName>
</protein>
<organism evidence="1 2">
    <name type="scientific">Takifugu flavidus</name>
    <name type="common">sansaifugu</name>
    <dbReference type="NCBI Taxonomy" id="433684"/>
    <lineage>
        <taxon>Eukaryota</taxon>
        <taxon>Metazoa</taxon>
        <taxon>Chordata</taxon>
        <taxon>Craniata</taxon>
        <taxon>Vertebrata</taxon>
        <taxon>Euteleostomi</taxon>
        <taxon>Actinopterygii</taxon>
        <taxon>Neopterygii</taxon>
        <taxon>Teleostei</taxon>
        <taxon>Neoteleostei</taxon>
        <taxon>Acanthomorphata</taxon>
        <taxon>Eupercaria</taxon>
        <taxon>Tetraodontiformes</taxon>
        <taxon>Tetradontoidea</taxon>
        <taxon>Tetraodontidae</taxon>
        <taxon>Takifugu</taxon>
    </lineage>
</organism>
<comment type="caution">
    <text evidence="1">The sequence shown here is derived from an EMBL/GenBank/DDBJ whole genome shotgun (WGS) entry which is preliminary data.</text>
</comment>
<reference evidence="1 2" key="1">
    <citation type="submission" date="2019-04" db="EMBL/GenBank/DDBJ databases">
        <title>Chromosome genome assembly for Takifugu flavidus.</title>
        <authorList>
            <person name="Xiao S."/>
        </authorList>
    </citation>
    <scope>NUCLEOTIDE SEQUENCE [LARGE SCALE GENOMIC DNA]</scope>
    <source>
        <strain evidence="1">HTHZ2018</strain>
        <tissue evidence="1">Muscle</tissue>
    </source>
</reference>
<dbReference type="EMBL" id="RHFK02000012">
    <property type="protein sequence ID" value="TWW67305.1"/>
    <property type="molecule type" value="Genomic_DNA"/>
</dbReference>
<dbReference type="Proteomes" id="UP000324091">
    <property type="component" value="Chromosome 2"/>
</dbReference>
<name>A0A5C6NK35_9TELE</name>